<dbReference type="HOGENOM" id="CLU_024648_6_2_5"/>
<dbReference type="PANTHER" id="PTHR43747:SF1">
    <property type="entry name" value="SLR1998 PROTEIN"/>
    <property type="match status" value="1"/>
</dbReference>
<dbReference type="InterPro" id="IPR050816">
    <property type="entry name" value="Flavin-dep_Halogenase_NPB"/>
</dbReference>
<dbReference type="InterPro" id="IPR036188">
    <property type="entry name" value="FAD/NAD-bd_sf"/>
</dbReference>
<reference evidence="2 3" key="1">
    <citation type="submission" date="2012-02" db="EMBL/GenBank/DDBJ databases">
        <title>Improved High-Quality Draft sequence of Microvirga sp. WSM3557.</title>
        <authorList>
            <consortium name="US DOE Joint Genome Institute"/>
            <person name="Lucas S."/>
            <person name="Han J."/>
            <person name="Lapidus A."/>
            <person name="Cheng J.-F."/>
            <person name="Goodwin L."/>
            <person name="Pitluck S."/>
            <person name="Peters L."/>
            <person name="Zhang X."/>
            <person name="Detter J.C."/>
            <person name="Han C."/>
            <person name="Tapia R."/>
            <person name="Land M."/>
            <person name="Hauser L."/>
            <person name="Kyrpides N."/>
            <person name="Ivanova N."/>
            <person name="Pagani I."/>
            <person name="Brau L."/>
            <person name="Yates R."/>
            <person name="O'Hara G."/>
            <person name="Rui T."/>
            <person name="Howieson J."/>
            <person name="Reeve W."/>
            <person name="Woyke T."/>
        </authorList>
    </citation>
    <scope>NUCLEOTIDE SEQUENCE [LARGE SCALE GENOMIC DNA]</scope>
    <source>
        <strain evidence="2 3">WSM3557</strain>
    </source>
</reference>
<dbReference type="PATRIC" id="fig|864069.3.peg.142"/>
<evidence type="ECO:0000259" key="1">
    <source>
        <dbReference type="Pfam" id="PF01494"/>
    </source>
</evidence>
<dbReference type="InterPro" id="IPR002938">
    <property type="entry name" value="FAD-bd"/>
</dbReference>
<dbReference type="Gene3D" id="3.30.9.100">
    <property type="match status" value="1"/>
</dbReference>
<dbReference type="Proteomes" id="UP000003947">
    <property type="component" value="Unassembled WGS sequence"/>
</dbReference>
<accession>I4Z4K7</accession>
<sequence precursor="true">MAEGRAPQWDAAVVGAGAAGLAAAGELARLGRSVVVLDGDGMVRRKPGEVLTPNAVPSLAALGLLDELAIDNQLAMPLLSIQRSWAAETVERDDLLMHPGGRGWSIDRLRFEALLASRAAAAGAVLSKGIRVDGLDGVAGQWRLSVGAAGRVEARFLVDASGRPAVLARRLGARLGRPKRLLAIHAFCRLAEEVSEAAHLSVAAAPDGWWYAVEVPQRSFACGYLFAPSLSSSSASDPRRRLLQACAEAGPFALRIQRVVQQGEICLVDASSSLLDKAAGEGWIAVGDAAASFDPLASQGLANALASGLAGGRAAHRALCGDNSALPAYAAAIRATWQHSHARLVPIYSAVRRWPEGGFWTFMSTHGHIV</sequence>
<dbReference type="EMBL" id="JH660633">
    <property type="protein sequence ID" value="EIM31149.1"/>
    <property type="molecule type" value="Genomic_DNA"/>
</dbReference>
<dbReference type="STRING" id="864069.MicloDRAFT_00001390"/>
<evidence type="ECO:0000313" key="2">
    <source>
        <dbReference type="EMBL" id="EIM31149.1"/>
    </source>
</evidence>
<organism evidence="2 3">
    <name type="scientific">Microvirga lotononidis</name>
    <dbReference type="NCBI Taxonomy" id="864069"/>
    <lineage>
        <taxon>Bacteria</taxon>
        <taxon>Pseudomonadati</taxon>
        <taxon>Pseudomonadota</taxon>
        <taxon>Alphaproteobacteria</taxon>
        <taxon>Hyphomicrobiales</taxon>
        <taxon>Methylobacteriaceae</taxon>
        <taxon>Microvirga</taxon>
    </lineage>
</organism>
<dbReference type="PRINTS" id="PR00420">
    <property type="entry name" value="RNGMNOXGNASE"/>
</dbReference>
<dbReference type="SUPFAM" id="SSF51905">
    <property type="entry name" value="FAD/NAD(P)-binding domain"/>
    <property type="match status" value="1"/>
</dbReference>
<feature type="domain" description="FAD-binding" evidence="1">
    <location>
        <begin position="10"/>
        <end position="302"/>
    </location>
</feature>
<proteinExistence type="predicted"/>
<name>I4Z4K7_9HYPH</name>
<evidence type="ECO:0000313" key="3">
    <source>
        <dbReference type="Proteomes" id="UP000003947"/>
    </source>
</evidence>
<dbReference type="AlphaFoldDB" id="I4Z4K7"/>
<dbReference type="OrthoDB" id="9799983at2"/>
<dbReference type="PANTHER" id="PTHR43747">
    <property type="entry name" value="FAD-BINDING PROTEIN"/>
    <property type="match status" value="1"/>
</dbReference>
<dbReference type="Gene3D" id="3.50.50.60">
    <property type="entry name" value="FAD/NAD(P)-binding domain"/>
    <property type="match status" value="1"/>
</dbReference>
<gene>
    <name evidence="2" type="ORF">MicloDRAFT_00001390</name>
</gene>
<protein>
    <submittedName>
        <fullName evidence="2">Flavin-dependent dehydrogenase</fullName>
    </submittedName>
</protein>
<dbReference type="Pfam" id="PF01494">
    <property type="entry name" value="FAD_binding_3"/>
    <property type="match status" value="1"/>
</dbReference>
<dbReference type="GO" id="GO:0071949">
    <property type="term" value="F:FAD binding"/>
    <property type="evidence" value="ECO:0007669"/>
    <property type="project" value="InterPro"/>
</dbReference>
<dbReference type="eggNOG" id="COG0644">
    <property type="taxonomic scope" value="Bacteria"/>
</dbReference>
<dbReference type="RefSeq" id="WP_009488617.1">
    <property type="nucleotide sequence ID" value="NZ_CP141049.1"/>
</dbReference>
<keyword evidence="3" id="KW-1185">Reference proteome</keyword>